<feature type="compositionally biased region" description="Basic and acidic residues" evidence="7">
    <location>
        <begin position="54"/>
        <end position="69"/>
    </location>
</feature>
<organism evidence="8 9">
    <name type="scientific">Clostridium disporicum</name>
    <dbReference type="NCBI Taxonomy" id="84024"/>
    <lineage>
        <taxon>Bacteria</taxon>
        <taxon>Bacillati</taxon>
        <taxon>Bacillota</taxon>
        <taxon>Clostridia</taxon>
        <taxon>Eubacteriales</taxon>
        <taxon>Clostridiaceae</taxon>
        <taxon>Clostridium</taxon>
    </lineage>
</organism>
<dbReference type="NCBIfam" id="NF033543">
    <property type="entry name" value="transpos_IS256"/>
    <property type="match status" value="1"/>
</dbReference>
<keyword evidence="4 6" id="KW-0238">DNA-binding</keyword>
<dbReference type="PROSITE" id="PS01007">
    <property type="entry name" value="TRANSPOSASE_MUTATOR"/>
    <property type="match status" value="1"/>
</dbReference>
<keyword evidence="5 6" id="KW-0233">DNA recombination</keyword>
<dbReference type="AlphaFoldDB" id="A0A174C0U5"/>
<evidence type="ECO:0000256" key="5">
    <source>
        <dbReference type="ARBA" id="ARBA00023172"/>
    </source>
</evidence>
<evidence type="ECO:0000313" key="9">
    <source>
        <dbReference type="Proteomes" id="UP000095594"/>
    </source>
</evidence>
<dbReference type="GO" id="GO:0004803">
    <property type="term" value="F:transposase activity"/>
    <property type="evidence" value="ECO:0007669"/>
    <property type="project" value="UniProtKB-UniRule"/>
</dbReference>
<protein>
    <recommendedName>
        <fullName evidence="6">Mutator family transposase</fullName>
    </recommendedName>
</protein>
<gene>
    <name evidence="8" type="ORF">ERS852471_00874</name>
</gene>
<evidence type="ECO:0000256" key="7">
    <source>
        <dbReference type="SAM" id="MobiDB-lite"/>
    </source>
</evidence>
<dbReference type="Proteomes" id="UP000095594">
    <property type="component" value="Unassembled WGS sequence"/>
</dbReference>
<dbReference type="EMBL" id="CYZX01000005">
    <property type="protein sequence ID" value="CUO05949.1"/>
    <property type="molecule type" value="Genomic_DNA"/>
</dbReference>
<comment type="similarity">
    <text evidence="2 6">Belongs to the transposase mutator family.</text>
</comment>
<evidence type="ECO:0000256" key="2">
    <source>
        <dbReference type="ARBA" id="ARBA00010961"/>
    </source>
</evidence>
<evidence type="ECO:0000256" key="3">
    <source>
        <dbReference type="ARBA" id="ARBA00022578"/>
    </source>
</evidence>
<sequence length="412" mass="47574">MARKNDINFDYNSEIKKCKTIDDVLGKNGLVQRLVKDVLENILEAEMDEHLGRDKYQRQSDIEPGERNYRNGYSQKNLRSSFGDVDLDIPRDRKSEFEPQIVKKYETVCNELDKKIISLYAKGMTTSDIQAEIEDLYGITISPSMVSKITDKVIATATEWQNRMLDKIYPIVYLDAMYFKVRSNGKIVNKAVYICLGYTMEGYKDILGLWVDEAEGAKFWLGICNDLKNRGVKEILIACMDGLKGLPQAIQTVFPSANIQTCIVHQIRNSIKYIASKDKKSFMKDLKEVYKAPTEELALAQLDKLKETWGNSYGMVIDSWYNNWNNLSTFFDFSPRIRKMIYTTNALEGFNRQVRKYTKSRSIFPTDESLNKCVYLATMEIMEKWTQPVPNWGATLAELTLFFTEELKDELA</sequence>
<keyword evidence="6" id="KW-0814">Transposable element</keyword>
<evidence type="ECO:0000256" key="1">
    <source>
        <dbReference type="ARBA" id="ARBA00002190"/>
    </source>
</evidence>
<proteinExistence type="inferred from homology"/>
<dbReference type="OrthoDB" id="9779930at2"/>
<comment type="function">
    <text evidence="1 6">Required for the transposition of the insertion element.</text>
</comment>
<keyword evidence="3 6" id="KW-0815">Transposition</keyword>
<evidence type="ECO:0000313" key="8">
    <source>
        <dbReference type="EMBL" id="CUO05949.1"/>
    </source>
</evidence>
<dbReference type="InterPro" id="IPR001207">
    <property type="entry name" value="Transposase_mutator"/>
</dbReference>
<dbReference type="GO" id="GO:0003677">
    <property type="term" value="F:DNA binding"/>
    <property type="evidence" value="ECO:0007669"/>
    <property type="project" value="UniProtKB-UniRule"/>
</dbReference>
<dbReference type="RefSeq" id="WP_055264314.1">
    <property type="nucleotide sequence ID" value="NZ_CABIXQ010000005.1"/>
</dbReference>
<evidence type="ECO:0000256" key="6">
    <source>
        <dbReference type="RuleBase" id="RU365089"/>
    </source>
</evidence>
<reference evidence="8 9" key="1">
    <citation type="submission" date="2015-09" db="EMBL/GenBank/DDBJ databases">
        <authorList>
            <consortium name="Pathogen Informatics"/>
        </authorList>
    </citation>
    <scope>NUCLEOTIDE SEQUENCE [LARGE SCALE GENOMIC DNA]</scope>
    <source>
        <strain evidence="8 9">2789STDY5834856</strain>
    </source>
</reference>
<evidence type="ECO:0000256" key="4">
    <source>
        <dbReference type="ARBA" id="ARBA00023125"/>
    </source>
</evidence>
<feature type="region of interest" description="Disordered" evidence="7">
    <location>
        <begin position="54"/>
        <end position="75"/>
    </location>
</feature>
<dbReference type="Pfam" id="PF00872">
    <property type="entry name" value="Transposase_mut"/>
    <property type="match status" value="1"/>
</dbReference>
<name>A0A174C0U5_9CLOT</name>
<accession>A0A174C0U5</accession>
<dbReference type="GO" id="GO:0006313">
    <property type="term" value="P:DNA transposition"/>
    <property type="evidence" value="ECO:0007669"/>
    <property type="project" value="UniProtKB-UniRule"/>
</dbReference>
<dbReference type="PANTHER" id="PTHR33217">
    <property type="entry name" value="TRANSPOSASE FOR INSERTION SEQUENCE ELEMENT IS1081"/>
    <property type="match status" value="1"/>
</dbReference>
<dbReference type="PANTHER" id="PTHR33217:SF8">
    <property type="entry name" value="MUTATOR FAMILY TRANSPOSASE"/>
    <property type="match status" value="1"/>
</dbReference>